<dbReference type="Proteomes" id="UP000230790">
    <property type="component" value="Unassembled WGS sequence"/>
</dbReference>
<name>A0A2M8QCF5_9CHLR</name>
<dbReference type="InterPro" id="IPR001750">
    <property type="entry name" value="ND/Mrp_TM"/>
</dbReference>
<dbReference type="GO" id="GO:0016491">
    <property type="term" value="F:oxidoreductase activity"/>
    <property type="evidence" value="ECO:0007669"/>
    <property type="project" value="UniProtKB-KW"/>
</dbReference>
<evidence type="ECO:0000256" key="8">
    <source>
        <dbReference type="SAM" id="Phobius"/>
    </source>
</evidence>
<feature type="transmembrane region" description="Helical" evidence="8">
    <location>
        <begin position="159"/>
        <end position="179"/>
    </location>
</feature>
<evidence type="ECO:0000256" key="1">
    <source>
        <dbReference type="ARBA" id="ARBA00004651"/>
    </source>
</evidence>
<feature type="transmembrane region" description="Helical" evidence="8">
    <location>
        <begin position="130"/>
        <end position="147"/>
    </location>
</feature>
<dbReference type="InterPro" id="IPR052175">
    <property type="entry name" value="ComplexI-like_HydComp"/>
</dbReference>
<dbReference type="EMBL" id="PGTN01000047">
    <property type="protein sequence ID" value="PJF47474.1"/>
    <property type="molecule type" value="Genomic_DNA"/>
</dbReference>
<feature type="transmembrane region" description="Helical" evidence="8">
    <location>
        <begin position="231"/>
        <end position="255"/>
    </location>
</feature>
<keyword evidence="4 8" id="KW-1133">Transmembrane helix</keyword>
<feature type="transmembrane region" description="Helical" evidence="8">
    <location>
        <begin position="496"/>
        <end position="515"/>
    </location>
</feature>
<sequence>MVPAALLVVSIPLVGALLAYLLRRWQGIEIGVAALACAGVIALLAQPPDSKIMLPGALVGIELSAPFEVLGRVLRVRATERVSILLLFICAAALFVMSWRALQGRLFVPIGLIVLAAASLALMIRPFVYAALAFEGAAALAALMIQAERGGERSTLGALRYLSATTLALPMFLFAGWAIDRAGVVNLNDATALAAAYGPATVLLIGGFGLMIGAMPLYTWVHPVARDASPLVTAFIVAVVAGALSFLWLDFWQAYPWLRVGGQAADALAVGGIVLLIFGGALAWAQNAFARVLACAILVEIGCALLVLSRGSQLAVEALAFATLTRALSLGVFGLGIWRLRALRSSDAFADVRGARDLWAALALGVGGLSLAGFPGTPGFVSRWSAARAYGVADVEGLALLLAASASVGVGVVRGLIAVFNAPCVEVIAEGPADAQSGSPSAARVLAIGSLGAVVRAAADASPVSDDPLLLEGETLIEGEVLRDVQQPIFMSRDSFIARLMIGLGVAALIILAIWPGIIAPLAKAAAAQYTFYP</sequence>
<evidence type="ECO:0000256" key="7">
    <source>
        <dbReference type="RuleBase" id="RU000320"/>
    </source>
</evidence>
<keyword evidence="5" id="KW-0560">Oxidoreductase</keyword>
<keyword evidence="3 7" id="KW-0812">Transmembrane</keyword>
<comment type="caution">
    <text evidence="10">The sequence shown here is derived from an EMBL/GenBank/DDBJ whole genome shotgun (WGS) entry which is preliminary data.</text>
</comment>
<dbReference type="Pfam" id="PF00361">
    <property type="entry name" value="Proton_antipo_M"/>
    <property type="match status" value="1"/>
</dbReference>
<evidence type="ECO:0000313" key="10">
    <source>
        <dbReference type="EMBL" id="PJF47474.1"/>
    </source>
</evidence>
<accession>A0A2M8QCF5</accession>
<feature type="transmembrane region" description="Helical" evidence="8">
    <location>
        <begin position="358"/>
        <end position="377"/>
    </location>
</feature>
<dbReference type="AlphaFoldDB" id="A0A2M8QCF5"/>
<evidence type="ECO:0000313" key="11">
    <source>
        <dbReference type="Proteomes" id="UP000230790"/>
    </source>
</evidence>
<feature type="transmembrane region" description="Helical" evidence="8">
    <location>
        <begin position="292"/>
        <end position="312"/>
    </location>
</feature>
<protein>
    <recommendedName>
        <fullName evidence="9">NADH:quinone oxidoreductase/Mrp antiporter transmembrane domain-containing protein</fullName>
    </recommendedName>
</protein>
<keyword evidence="2" id="KW-1003">Cell membrane</keyword>
<evidence type="ECO:0000256" key="6">
    <source>
        <dbReference type="ARBA" id="ARBA00023136"/>
    </source>
</evidence>
<reference evidence="10 11" key="1">
    <citation type="submission" date="2017-11" db="EMBL/GenBank/DDBJ databases">
        <title>Evolution of Phototrophy in the Chloroflexi Phylum Driven by Horizontal Gene Transfer.</title>
        <authorList>
            <person name="Ward L.M."/>
            <person name="Hemp J."/>
            <person name="Shih P.M."/>
            <person name="Mcglynn S.E."/>
            <person name="Fischer W."/>
        </authorList>
    </citation>
    <scope>NUCLEOTIDE SEQUENCE [LARGE SCALE GENOMIC DNA]</scope>
    <source>
        <strain evidence="10">JP3_7</strain>
    </source>
</reference>
<dbReference type="GO" id="GO:0005886">
    <property type="term" value="C:plasma membrane"/>
    <property type="evidence" value="ECO:0007669"/>
    <property type="project" value="UniProtKB-SubCell"/>
</dbReference>
<organism evidence="10 11">
    <name type="scientific">Candidatus Thermofonsia Clade 3 bacterium</name>
    <dbReference type="NCBI Taxonomy" id="2364212"/>
    <lineage>
        <taxon>Bacteria</taxon>
        <taxon>Bacillati</taxon>
        <taxon>Chloroflexota</taxon>
        <taxon>Candidatus Thermofontia</taxon>
        <taxon>Candidatus Thermofonsia Clade 3</taxon>
    </lineage>
</organism>
<feature type="transmembrane region" description="Helical" evidence="8">
    <location>
        <begin position="28"/>
        <end position="45"/>
    </location>
</feature>
<keyword evidence="6 8" id="KW-0472">Membrane</keyword>
<evidence type="ECO:0000256" key="2">
    <source>
        <dbReference type="ARBA" id="ARBA00022475"/>
    </source>
</evidence>
<comment type="subcellular location">
    <subcellularLocation>
        <location evidence="1">Cell membrane</location>
        <topology evidence="1">Multi-pass membrane protein</topology>
    </subcellularLocation>
    <subcellularLocation>
        <location evidence="7">Membrane</location>
        <topology evidence="7">Multi-pass membrane protein</topology>
    </subcellularLocation>
</comment>
<feature type="transmembrane region" description="Helical" evidence="8">
    <location>
        <begin position="318"/>
        <end position="338"/>
    </location>
</feature>
<feature type="transmembrane region" description="Helical" evidence="8">
    <location>
        <begin position="397"/>
        <end position="417"/>
    </location>
</feature>
<gene>
    <name evidence="10" type="ORF">CUN48_08455</name>
</gene>
<evidence type="ECO:0000256" key="4">
    <source>
        <dbReference type="ARBA" id="ARBA00022989"/>
    </source>
</evidence>
<dbReference type="PANTHER" id="PTHR42682:SF4">
    <property type="entry name" value="NADH-UBIQUINONE_PLASTOQUINONE"/>
    <property type="match status" value="1"/>
</dbReference>
<feature type="transmembrane region" description="Helical" evidence="8">
    <location>
        <begin position="82"/>
        <end position="99"/>
    </location>
</feature>
<feature type="transmembrane region" description="Helical" evidence="8">
    <location>
        <begin position="52"/>
        <end position="70"/>
    </location>
</feature>
<feature type="domain" description="NADH:quinone oxidoreductase/Mrp antiporter transmembrane" evidence="9">
    <location>
        <begin position="132"/>
        <end position="386"/>
    </location>
</feature>
<feature type="transmembrane region" description="Helical" evidence="8">
    <location>
        <begin position="199"/>
        <end position="219"/>
    </location>
</feature>
<evidence type="ECO:0000259" key="9">
    <source>
        <dbReference type="Pfam" id="PF00361"/>
    </source>
</evidence>
<evidence type="ECO:0000256" key="3">
    <source>
        <dbReference type="ARBA" id="ARBA00022692"/>
    </source>
</evidence>
<proteinExistence type="predicted"/>
<evidence type="ECO:0000256" key="5">
    <source>
        <dbReference type="ARBA" id="ARBA00023002"/>
    </source>
</evidence>
<dbReference type="PANTHER" id="PTHR42682">
    <property type="entry name" value="HYDROGENASE-4 COMPONENT F"/>
    <property type="match status" value="1"/>
</dbReference>
<feature type="transmembrane region" description="Helical" evidence="8">
    <location>
        <begin position="267"/>
        <end position="285"/>
    </location>
</feature>